<proteinExistence type="predicted"/>
<reference evidence="1" key="2">
    <citation type="submission" date="2013-10" db="EMBL/GenBank/DDBJ databases">
        <authorList>
            <person name="Aslett M."/>
        </authorList>
    </citation>
    <scope>NUCLEOTIDE SEQUENCE [LARGE SCALE GENOMIC DNA]</scope>
    <source>
        <strain evidence="1">Houghton</strain>
    </source>
</reference>
<evidence type="ECO:0000313" key="2">
    <source>
        <dbReference type="Proteomes" id="UP000030754"/>
    </source>
</evidence>
<sequence>MEDQKCLGLLFAFLAALFTGSYQVPRKLPVLQQLQPPLNEQLFVAYLG</sequence>
<keyword evidence="2" id="KW-1185">Reference proteome</keyword>
<reference evidence="1" key="1">
    <citation type="submission" date="2013-10" db="EMBL/GenBank/DDBJ databases">
        <title>Genomic analysis of the causative agents of coccidiosis in chickens.</title>
        <authorList>
            <person name="Reid A.J."/>
            <person name="Blake D."/>
            <person name="Billington K."/>
            <person name="Browne H."/>
            <person name="Dunn M."/>
            <person name="Hung S."/>
            <person name="Kawahara F."/>
            <person name="Miranda-Saavedra D."/>
            <person name="Mourier T."/>
            <person name="Nagra H."/>
            <person name="Otto T.D."/>
            <person name="Rawlings N."/>
            <person name="Sanchez A."/>
            <person name="Sanders M."/>
            <person name="Subramaniam C."/>
            <person name="Tay Y."/>
            <person name="Dear P."/>
            <person name="Doerig C."/>
            <person name="Gruber A."/>
            <person name="Parkinson J."/>
            <person name="Shirley M."/>
            <person name="Wan K.L."/>
            <person name="Berriman M."/>
            <person name="Tomley F."/>
            <person name="Pain A."/>
        </authorList>
    </citation>
    <scope>NUCLEOTIDE SEQUENCE [LARGE SCALE GENOMIC DNA]</scope>
    <source>
        <strain evidence="1">Houghton</strain>
    </source>
</reference>
<dbReference type="RefSeq" id="XP_013440601.1">
    <property type="nucleotide sequence ID" value="XM_013585147.1"/>
</dbReference>
<protein>
    <submittedName>
        <fullName evidence="1">Uncharacterized protein</fullName>
    </submittedName>
</protein>
<accession>U6MLA8</accession>
<gene>
    <name evidence="1" type="ORF">ENH_00037540</name>
</gene>
<dbReference type="Proteomes" id="UP000030754">
    <property type="component" value="Unassembled WGS sequence"/>
</dbReference>
<dbReference type="GeneID" id="25473916"/>
<feature type="non-terminal residue" evidence="1">
    <location>
        <position position="48"/>
    </location>
</feature>
<dbReference type="EMBL" id="HG722755">
    <property type="protein sequence ID" value="CDJ63239.1"/>
    <property type="molecule type" value="Genomic_DNA"/>
</dbReference>
<name>U6MLA8_9EIME</name>
<evidence type="ECO:0000313" key="1">
    <source>
        <dbReference type="EMBL" id="CDJ63239.1"/>
    </source>
</evidence>
<organism evidence="1 2">
    <name type="scientific">Eimeria necatrix</name>
    <dbReference type="NCBI Taxonomy" id="51315"/>
    <lineage>
        <taxon>Eukaryota</taxon>
        <taxon>Sar</taxon>
        <taxon>Alveolata</taxon>
        <taxon>Apicomplexa</taxon>
        <taxon>Conoidasida</taxon>
        <taxon>Coccidia</taxon>
        <taxon>Eucoccidiorida</taxon>
        <taxon>Eimeriorina</taxon>
        <taxon>Eimeriidae</taxon>
        <taxon>Eimeria</taxon>
    </lineage>
</organism>
<dbReference type="AlphaFoldDB" id="U6MLA8"/>